<feature type="compositionally biased region" description="Acidic residues" evidence="15">
    <location>
        <begin position="393"/>
        <end position="425"/>
    </location>
</feature>
<feature type="binding site" evidence="14">
    <location>
        <begin position="625"/>
        <end position="632"/>
    </location>
    <ligand>
        <name>ATP</name>
        <dbReference type="ChEBI" id="CHEBI:30616"/>
    </ligand>
</feature>
<evidence type="ECO:0000256" key="10">
    <source>
        <dbReference type="ARBA" id="ARBA00023125"/>
    </source>
</evidence>
<evidence type="ECO:0000256" key="9">
    <source>
        <dbReference type="ARBA" id="ARBA00022989"/>
    </source>
</evidence>
<comment type="subunit">
    <text evidence="13">Homohexamer. Forms a ring that surrounds DNA.</text>
</comment>
<comment type="caution">
    <text evidence="18">The sequence shown here is derived from an EMBL/GenBank/DDBJ whole genome shotgun (WGS) entry which is preliminary data.</text>
</comment>
<comment type="similarity">
    <text evidence="2">Belongs to the FtsK/SpoIIIE/SftA family.</text>
</comment>
<sequence>MESKEQKTSWNLQNGKKILPYVLLFSGIFLTLSLGSFDAGEEGIRHNFFGRLGFYLSYGMFFLFGAASFLPGLFAIGLGSLRLVKDEFELTNRLFSLPVFLFCFTVTLQVTGHVSTVPFASQGGFTGQLLSAGLEFIFGSTGKILIHLVFYFYGLILLLNESPLHFLGRMIGLAGARYKEGFQSGFSKRGEGLGSLFQSAVERFQKRESDPPWFSARSAGSHSPEAIFEQMVASKRNHGKREPSELQNALQNAFGKEGRLSDLLSKTDSRPMVRSESDDLSSVRFQNQGAFRGNFEEQGRVFRFESVSSSLAEKIKEEKKFQETTSRWEILDFRTARSENHFRKETYPSSSLETEEEENEFNFSNEDSVKPAHPLAFTGDALDETEFSRNEEMGSETSEEEDEAESYETSEEENGSEERDSEEVFSETKTIVPEIVSSSDSSAERKEPRSEQILPFPPVTLVPEVRSKRSIYHVPLKSLKTTATKIQDPLFKIESDKVARKIEEIIRQYGYESQVVSMERGPIITRYELTPPPGVKLGRITSLADELRLYLAVKNIRIVAPIPGKSTIGIEVPNSMREDVFLGDILHQNLSLRPKKDLSILIGKDISGKLVSIDLNKLPHLLVAGTTGSGKSVCLNSMISSLVVHLSPEEVRFIMIDPKMVELTLYEDIPHLLMPVITDPKKATRALAWAIQEMEARYHSVSKLKCRDFKTYNEKVEQGAHRDGYKKMPYIVIFIDELADLMMVSGKDLEDAITRITQKSRAVGIHLIMATQRPSVDVITGLIKANCPARMAFHVAQKTDSKIILDQNGAESLLGKGDFLYKSPTAADLVRIQSPYVSEEEIEKIVEEARKFGKPSYVDFDLDEEPESAAVDEEDEELFEQAWEIVRVDRKASASYLQRRMRIGYNKAARLMELMEERGYVSPQIGSKGREILRAG</sequence>
<dbReference type="GO" id="GO:0005886">
    <property type="term" value="C:plasma membrane"/>
    <property type="evidence" value="ECO:0007669"/>
    <property type="project" value="UniProtKB-SubCell"/>
</dbReference>
<gene>
    <name evidence="18" type="ORF">CH379_003670</name>
</gene>
<dbReference type="EMBL" id="NPEF02000002">
    <property type="protein sequence ID" value="MDV6234728.1"/>
    <property type="molecule type" value="Genomic_DNA"/>
</dbReference>
<dbReference type="Pfam" id="PF09397">
    <property type="entry name" value="FtsK_gamma"/>
    <property type="match status" value="1"/>
</dbReference>
<dbReference type="SMART" id="SM00843">
    <property type="entry name" value="Ftsk_gamma"/>
    <property type="match status" value="1"/>
</dbReference>
<dbReference type="Gene3D" id="3.30.980.40">
    <property type="match status" value="1"/>
</dbReference>
<keyword evidence="9 16" id="KW-1133">Transmembrane helix</keyword>
<dbReference type="Pfam" id="PF17854">
    <property type="entry name" value="FtsK_alpha"/>
    <property type="match status" value="1"/>
</dbReference>
<dbReference type="Gene3D" id="3.40.50.300">
    <property type="entry name" value="P-loop containing nucleotide triphosphate hydrolases"/>
    <property type="match status" value="1"/>
</dbReference>
<evidence type="ECO:0000256" key="11">
    <source>
        <dbReference type="ARBA" id="ARBA00023136"/>
    </source>
</evidence>
<keyword evidence="12" id="KW-0131">Cell cycle</keyword>
<keyword evidence="5 16" id="KW-0812">Transmembrane</keyword>
<dbReference type="SUPFAM" id="SSF46785">
    <property type="entry name" value="Winged helix' DNA-binding domain"/>
    <property type="match status" value="1"/>
</dbReference>
<comment type="subcellular location">
    <subcellularLocation>
        <location evidence="1">Cell membrane</location>
        <topology evidence="1">Multi-pass membrane protein</topology>
    </subcellularLocation>
</comment>
<keyword evidence="8 14" id="KW-0067">ATP-binding</keyword>
<dbReference type="PANTHER" id="PTHR22683">
    <property type="entry name" value="SPORULATION PROTEIN RELATED"/>
    <property type="match status" value="1"/>
</dbReference>
<keyword evidence="19" id="KW-1185">Reference proteome</keyword>
<evidence type="ECO:0000256" key="4">
    <source>
        <dbReference type="ARBA" id="ARBA00022618"/>
    </source>
</evidence>
<keyword evidence="4" id="KW-0132">Cell division</keyword>
<dbReference type="GO" id="GO:0005524">
    <property type="term" value="F:ATP binding"/>
    <property type="evidence" value="ECO:0007669"/>
    <property type="project" value="UniProtKB-UniRule"/>
</dbReference>
<dbReference type="InterPro" id="IPR036388">
    <property type="entry name" value="WH-like_DNA-bd_sf"/>
</dbReference>
<dbReference type="Pfam" id="PF01580">
    <property type="entry name" value="FtsK_SpoIIIE"/>
    <property type="match status" value="1"/>
</dbReference>
<keyword evidence="3" id="KW-1003">Cell membrane</keyword>
<evidence type="ECO:0000256" key="13">
    <source>
        <dbReference type="ARBA" id="ARBA00025923"/>
    </source>
</evidence>
<dbReference type="GO" id="GO:0007059">
    <property type="term" value="P:chromosome segregation"/>
    <property type="evidence" value="ECO:0007669"/>
    <property type="project" value="UniProtKB-KW"/>
</dbReference>
<evidence type="ECO:0000256" key="7">
    <source>
        <dbReference type="ARBA" id="ARBA00022829"/>
    </source>
</evidence>
<keyword evidence="6 14" id="KW-0547">Nucleotide-binding</keyword>
<keyword evidence="10" id="KW-0238">DNA-binding</keyword>
<accession>A0AAE4TS32</accession>
<evidence type="ECO:0000256" key="1">
    <source>
        <dbReference type="ARBA" id="ARBA00004651"/>
    </source>
</evidence>
<feature type="region of interest" description="Disordered" evidence="15">
    <location>
        <begin position="344"/>
        <end position="374"/>
    </location>
</feature>
<dbReference type="SMART" id="SM00382">
    <property type="entry name" value="AAA"/>
    <property type="match status" value="1"/>
</dbReference>
<feature type="transmembrane region" description="Helical" evidence="16">
    <location>
        <begin position="95"/>
        <end position="116"/>
    </location>
</feature>
<dbReference type="InterPro" id="IPR036390">
    <property type="entry name" value="WH_DNA-bd_sf"/>
</dbReference>
<evidence type="ECO:0000256" key="6">
    <source>
        <dbReference type="ARBA" id="ARBA00022741"/>
    </source>
</evidence>
<dbReference type="InterPro" id="IPR041027">
    <property type="entry name" value="FtsK_alpha"/>
</dbReference>
<dbReference type="RefSeq" id="WP_317572065.1">
    <property type="nucleotide sequence ID" value="NZ_NPEF02000002.1"/>
</dbReference>
<dbReference type="InterPro" id="IPR050206">
    <property type="entry name" value="FtsK/SpoIIIE/SftA"/>
</dbReference>
<feature type="domain" description="FtsK" evidence="17">
    <location>
        <begin position="608"/>
        <end position="802"/>
    </location>
</feature>
<dbReference type="InterPro" id="IPR025199">
    <property type="entry name" value="FtsK_4TM"/>
</dbReference>
<evidence type="ECO:0000256" key="12">
    <source>
        <dbReference type="ARBA" id="ARBA00023306"/>
    </source>
</evidence>
<evidence type="ECO:0000256" key="15">
    <source>
        <dbReference type="SAM" id="MobiDB-lite"/>
    </source>
</evidence>
<dbReference type="Gene3D" id="1.10.10.10">
    <property type="entry name" value="Winged helix-like DNA-binding domain superfamily/Winged helix DNA-binding domain"/>
    <property type="match status" value="1"/>
</dbReference>
<dbReference type="SUPFAM" id="SSF52540">
    <property type="entry name" value="P-loop containing nucleoside triphosphate hydrolases"/>
    <property type="match status" value="1"/>
</dbReference>
<dbReference type="Pfam" id="PF13491">
    <property type="entry name" value="FtsK_4TM"/>
    <property type="match status" value="1"/>
</dbReference>
<feature type="region of interest" description="Disordered" evidence="15">
    <location>
        <begin position="388"/>
        <end position="451"/>
    </location>
</feature>
<dbReference type="CDD" id="cd01127">
    <property type="entry name" value="TrwB_TraG_TraD_VirD4"/>
    <property type="match status" value="1"/>
</dbReference>
<keyword evidence="7" id="KW-0159">Chromosome partition</keyword>
<dbReference type="InterPro" id="IPR003593">
    <property type="entry name" value="AAA+_ATPase"/>
</dbReference>
<evidence type="ECO:0000256" key="5">
    <source>
        <dbReference type="ARBA" id="ARBA00022692"/>
    </source>
</evidence>
<dbReference type="PANTHER" id="PTHR22683:SF41">
    <property type="entry name" value="DNA TRANSLOCASE FTSK"/>
    <property type="match status" value="1"/>
</dbReference>
<protein>
    <submittedName>
        <fullName evidence="18">DNA translocase FtsK</fullName>
    </submittedName>
</protein>
<evidence type="ECO:0000256" key="3">
    <source>
        <dbReference type="ARBA" id="ARBA00022475"/>
    </source>
</evidence>
<evidence type="ECO:0000256" key="14">
    <source>
        <dbReference type="PROSITE-ProRule" id="PRU00289"/>
    </source>
</evidence>
<evidence type="ECO:0000313" key="19">
    <source>
        <dbReference type="Proteomes" id="UP000232122"/>
    </source>
</evidence>
<reference evidence="18 19" key="1">
    <citation type="journal article" date="2018" name="Microb. Genom.">
        <title>Deciphering the unexplored Leptospira diversity from soils uncovers genomic evolution to virulence.</title>
        <authorList>
            <person name="Thibeaux R."/>
            <person name="Iraola G."/>
            <person name="Ferres I."/>
            <person name="Bierque E."/>
            <person name="Girault D."/>
            <person name="Soupe-Gilbert M.E."/>
            <person name="Picardeau M."/>
            <person name="Goarant C."/>
        </authorList>
    </citation>
    <scope>NUCLEOTIDE SEQUENCE [LARGE SCALE GENOMIC DNA]</scope>
    <source>
        <strain evidence="18 19">ATI7-C-A5</strain>
    </source>
</reference>
<feature type="transmembrane region" description="Helical" evidence="16">
    <location>
        <begin position="136"/>
        <end position="159"/>
    </location>
</feature>
<evidence type="ECO:0000256" key="8">
    <source>
        <dbReference type="ARBA" id="ARBA00022840"/>
    </source>
</evidence>
<dbReference type="InterPro" id="IPR002543">
    <property type="entry name" value="FtsK_dom"/>
</dbReference>
<proteinExistence type="inferred from homology"/>
<evidence type="ECO:0000259" key="17">
    <source>
        <dbReference type="PROSITE" id="PS50901"/>
    </source>
</evidence>
<dbReference type="InterPro" id="IPR018541">
    <property type="entry name" value="Ftsk_gamma"/>
</dbReference>
<evidence type="ECO:0000256" key="2">
    <source>
        <dbReference type="ARBA" id="ARBA00006474"/>
    </source>
</evidence>
<dbReference type="AlphaFoldDB" id="A0AAE4TS32"/>
<dbReference type="InterPro" id="IPR027417">
    <property type="entry name" value="P-loop_NTPase"/>
</dbReference>
<dbReference type="Proteomes" id="UP000232122">
    <property type="component" value="Unassembled WGS sequence"/>
</dbReference>
<feature type="transmembrane region" description="Helical" evidence="16">
    <location>
        <begin position="60"/>
        <end position="83"/>
    </location>
</feature>
<evidence type="ECO:0000313" key="18">
    <source>
        <dbReference type="EMBL" id="MDV6234728.1"/>
    </source>
</evidence>
<dbReference type="GO" id="GO:0003677">
    <property type="term" value="F:DNA binding"/>
    <property type="evidence" value="ECO:0007669"/>
    <property type="project" value="UniProtKB-KW"/>
</dbReference>
<dbReference type="GO" id="GO:0051301">
    <property type="term" value="P:cell division"/>
    <property type="evidence" value="ECO:0007669"/>
    <property type="project" value="UniProtKB-KW"/>
</dbReference>
<feature type="transmembrane region" description="Helical" evidence="16">
    <location>
        <begin position="21"/>
        <end position="40"/>
    </location>
</feature>
<keyword evidence="11 16" id="KW-0472">Membrane</keyword>
<name>A0AAE4TS32_9LEPT</name>
<evidence type="ECO:0000256" key="16">
    <source>
        <dbReference type="SAM" id="Phobius"/>
    </source>
</evidence>
<dbReference type="PROSITE" id="PS50901">
    <property type="entry name" value="FTSK"/>
    <property type="match status" value="1"/>
</dbReference>
<organism evidence="18 19">
    <name type="scientific">Leptospira ellisii</name>
    <dbReference type="NCBI Taxonomy" id="2023197"/>
    <lineage>
        <taxon>Bacteria</taxon>
        <taxon>Pseudomonadati</taxon>
        <taxon>Spirochaetota</taxon>
        <taxon>Spirochaetia</taxon>
        <taxon>Leptospirales</taxon>
        <taxon>Leptospiraceae</taxon>
        <taxon>Leptospira</taxon>
    </lineage>
</organism>